<dbReference type="GeneID" id="58227983"/>
<dbReference type="EMBL" id="JXXZ01000005">
    <property type="protein sequence ID" value="KJZ01004.1"/>
    <property type="molecule type" value="Genomic_DNA"/>
</dbReference>
<dbReference type="RefSeq" id="WP_045979490.1">
    <property type="nucleotide sequence ID" value="NZ_DJHQ01000018.1"/>
</dbReference>
<evidence type="ECO:0000256" key="2">
    <source>
        <dbReference type="ARBA" id="ARBA00022692"/>
    </source>
</evidence>
<keyword evidence="8" id="KW-1185">Reference proteome</keyword>
<keyword evidence="2 5" id="KW-0812">Transmembrane</keyword>
<feature type="domain" description="HemY N-terminal" evidence="6">
    <location>
        <begin position="26"/>
        <end position="130"/>
    </location>
</feature>
<dbReference type="SUPFAM" id="SSF48452">
    <property type="entry name" value="TPR-like"/>
    <property type="match status" value="1"/>
</dbReference>
<reference evidence="7 8" key="1">
    <citation type="journal article" date="2015" name="BMC Genomics">
        <title>Genome mining reveals unlocked bioactive potential of marine Gram-negative bacteria.</title>
        <authorList>
            <person name="Machado H."/>
            <person name="Sonnenschein E.C."/>
            <person name="Melchiorsen J."/>
            <person name="Gram L."/>
        </authorList>
    </citation>
    <scope>NUCLEOTIDE SEQUENCE [LARGE SCALE GENOMIC DNA]</scope>
    <source>
        <strain evidence="7 8">S3137</strain>
    </source>
</reference>
<keyword evidence="3 5" id="KW-1133">Transmembrane helix</keyword>
<dbReference type="Pfam" id="PF07219">
    <property type="entry name" value="HemY_N"/>
    <property type="match status" value="1"/>
</dbReference>
<evidence type="ECO:0000256" key="4">
    <source>
        <dbReference type="ARBA" id="ARBA00023136"/>
    </source>
</evidence>
<dbReference type="Proteomes" id="UP000033664">
    <property type="component" value="Unassembled WGS sequence"/>
</dbReference>
<feature type="transmembrane region" description="Helical" evidence="5">
    <location>
        <begin position="40"/>
        <end position="62"/>
    </location>
</feature>
<evidence type="ECO:0000313" key="8">
    <source>
        <dbReference type="Proteomes" id="UP000033664"/>
    </source>
</evidence>
<evidence type="ECO:0000256" key="3">
    <source>
        <dbReference type="ARBA" id="ARBA00022989"/>
    </source>
</evidence>
<sequence>MARLLIVFIVIAAVAAIAPWLIDEKGYVLIAFGQWTVEGSIVSFTILTALALFLGYLIYSLVRYGWGSYRNLRHGFFARAKERKQAVLEQAIWALINDDMEQLQHTLSKGKVEDHWQDFALAMRAKASLRQDKPDLALNLLDELSDTNRAKPAALWLESHSDAEVLATLRQQCNSKKATSQQLNLYAQVLLRLRKYSEFAELVPRLVKSQSLNEYQWDWALRQYFQGADKTQLDKRQSELPKHIREAAHTHYLRAVVRIGDIASVTDALKKLLKRGEYSQLLSILSEIEQGDVEALQKALQQELKKQPDEAEMLLCLAYLAQSQGEHDLASRIFDKVLAQQQTLPHPQRAMRSYRATQQAEKALLVLDHS</sequence>
<evidence type="ECO:0000256" key="5">
    <source>
        <dbReference type="SAM" id="Phobius"/>
    </source>
</evidence>
<evidence type="ECO:0000313" key="7">
    <source>
        <dbReference type="EMBL" id="KJZ01004.1"/>
    </source>
</evidence>
<dbReference type="eggNOG" id="COG3071">
    <property type="taxonomic scope" value="Bacteria"/>
</dbReference>
<dbReference type="OrthoDB" id="7067577at2"/>
<evidence type="ECO:0000259" key="6">
    <source>
        <dbReference type="Pfam" id="PF07219"/>
    </source>
</evidence>
<protein>
    <recommendedName>
        <fullName evidence="6">HemY N-terminal domain-containing protein</fullName>
    </recommendedName>
</protein>
<dbReference type="GO" id="GO:0016020">
    <property type="term" value="C:membrane"/>
    <property type="evidence" value="ECO:0007669"/>
    <property type="project" value="UniProtKB-SubCell"/>
</dbReference>
<comment type="caution">
    <text evidence="7">The sequence shown here is derived from an EMBL/GenBank/DDBJ whole genome shotgun (WGS) entry which is preliminary data.</text>
</comment>
<dbReference type="AlphaFoldDB" id="A0A0F4PNP9"/>
<proteinExistence type="predicted"/>
<organism evidence="7 8">
    <name type="scientific">Pseudoalteromonas ruthenica</name>
    <dbReference type="NCBI Taxonomy" id="151081"/>
    <lineage>
        <taxon>Bacteria</taxon>
        <taxon>Pseudomonadati</taxon>
        <taxon>Pseudomonadota</taxon>
        <taxon>Gammaproteobacteria</taxon>
        <taxon>Alteromonadales</taxon>
        <taxon>Pseudoalteromonadaceae</taxon>
        <taxon>Pseudoalteromonas</taxon>
    </lineage>
</organism>
<evidence type="ECO:0000256" key="1">
    <source>
        <dbReference type="ARBA" id="ARBA00004370"/>
    </source>
</evidence>
<dbReference type="InterPro" id="IPR010817">
    <property type="entry name" value="HemY_N"/>
</dbReference>
<name>A0A0F4PNP9_9GAMM</name>
<gene>
    <name evidence="7" type="ORF">TW72_05700</name>
</gene>
<comment type="subcellular location">
    <subcellularLocation>
        <location evidence="1">Membrane</location>
    </subcellularLocation>
</comment>
<dbReference type="Gene3D" id="1.25.40.10">
    <property type="entry name" value="Tetratricopeptide repeat domain"/>
    <property type="match status" value="1"/>
</dbReference>
<accession>A0A0F4PNP9</accession>
<dbReference type="InterPro" id="IPR011990">
    <property type="entry name" value="TPR-like_helical_dom_sf"/>
</dbReference>
<keyword evidence="4 5" id="KW-0472">Membrane</keyword>
<dbReference type="PATRIC" id="fig|151081.8.peg.2053"/>